<dbReference type="PIRSF" id="PIRSF031644">
    <property type="entry name" value="UCP031644"/>
    <property type="match status" value="1"/>
</dbReference>
<dbReference type="Gene3D" id="3.20.80.10">
    <property type="entry name" value="Regulatory factor, effector binding domain"/>
    <property type="match status" value="1"/>
</dbReference>
<dbReference type="InterPro" id="IPR011256">
    <property type="entry name" value="Reg_factor_effector_dom_sf"/>
</dbReference>
<gene>
    <name evidence="2" type="ORF">LCGC14_0543370</name>
</gene>
<protein>
    <recommendedName>
        <fullName evidence="1">GyrI-like small molecule binding domain-containing protein</fullName>
    </recommendedName>
</protein>
<reference evidence="2" key="1">
    <citation type="journal article" date="2015" name="Nature">
        <title>Complex archaea that bridge the gap between prokaryotes and eukaryotes.</title>
        <authorList>
            <person name="Spang A."/>
            <person name="Saw J.H."/>
            <person name="Jorgensen S.L."/>
            <person name="Zaremba-Niedzwiedzka K."/>
            <person name="Martijn J."/>
            <person name="Lind A.E."/>
            <person name="van Eijk R."/>
            <person name="Schleper C."/>
            <person name="Guy L."/>
            <person name="Ettema T.J."/>
        </authorList>
    </citation>
    <scope>NUCLEOTIDE SEQUENCE</scope>
</reference>
<name>A0A0F9UDL2_9ZZZZ</name>
<evidence type="ECO:0000259" key="1">
    <source>
        <dbReference type="Pfam" id="PF06445"/>
    </source>
</evidence>
<organism evidence="2">
    <name type="scientific">marine sediment metagenome</name>
    <dbReference type="NCBI Taxonomy" id="412755"/>
    <lineage>
        <taxon>unclassified sequences</taxon>
        <taxon>metagenomes</taxon>
        <taxon>ecological metagenomes</taxon>
    </lineage>
</organism>
<evidence type="ECO:0000313" key="2">
    <source>
        <dbReference type="EMBL" id="KKN59311.1"/>
    </source>
</evidence>
<dbReference type="InterPro" id="IPR029442">
    <property type="entry name" value="GyrI-like"/>
</dbReference>
<accession>A0A0F9UDL2</accession>
<proteinExistence type="predicted"/>
<comment type="caution">
    <text evidence="2">The sequence shown here is derived from an EMBL/GenBank/DDBJ whole genome shotgun (WGS) entry which is preliminary data.</text>
</comment>
<sequence length="208" mass="24130">MSAKIDFKKKFKDLYQPSAKEVVVVEVPEMQFLMIDGMGSPGDSQKYQDALATLYPVAFKTKFLSKGKGKDYVVPPLEGLWWADDLNDYRSGNRDNWKWTMMIRQPDWITEKLIEEAIAITNDKKPELSELLPKLRLEKYMEGKSAQIMHIGPFSEEGPTVDKVHKFIEDQNGKFDGFNQKHHEIYISDPRKAKPENMRTVIRQPFSN</sequence>
<dbReference type="EMBL" id="LAZR01000731">
    <property type="protein sequence ID" value="KKN59311.1"/>
    <property type="molecule type" value="Genomic_DNA"/>
</dbReference>
<dbReference type="InterPro" id="IPR008319">
    <property type="entry name" value="GyrI-like_CCH_Lin2189-like"/>
</dbReference>
<dbReference type="AlphaFoldDB" id="A0A0F9UDL2"/>
<dbReference type="Pfam" id="PF06445">
    <property type="entry name" value="GyrI-like"/>
    <property type="match status" value="1"/>
</dbReference>
<feature type="domain" description="GyrI-like small molecule binding" evidence="1">
    <location>
        <begin position="21"/>
        <end position="202"/>
    </location>
</feature>